<dbReference type="RefSeq" id="WP_269879956.1">
    <property type="nucleotide sequence ID" value="NZ_JAQAGZ010000002.1"/>
</dbReference>
<evidence type="ECO:0000256" key="4">
    <source>
        <dbReference type="ARBA" id="ARBA00022692"/>
    </source>
</evidence>
<keyword evidence="5 7" id="KW-1133">Transmembrane helix</keyword>
<evidence type="ECO:0000256" key="1">
    <source>
        <dbReference type="ARBA" id="ARBA00004651"/>
    </source>
</evidence>
<reference evidence="9 10" key="1">
    <citation type="submission" date="2022-12" db="EMBL/GenBank/DDBJ databases">
        <title>Draft genome sequence of Paenibacillus sp. dW9.</title>
        <authorList>
            <person name="Choi E.-W."/>
            <person name="Kim D.-U."/>
        </authorList>
    </citation>
    <scope>NUCLEOTIDE SEQUENCE [LARGE SCALE GENOMIC DNA]</scope>
    <source>
        <strain evidence="10">dW9</strain>
    </source>
</reference>
<dbReference type="InterPro" id="IPR050901">
    <property type="entry name" value="BP-dep_ABC_trans_perm"/>
</dbReference>
<dbReference type="PANTHER" id="PTHR32243:SF52">
    <property type="entry name" value="ABC TRANSPORTER PERMEASE PROTEIN"/>
    <property type="match status" value="1"/>
</dbReference>
<dbReference type="SUPFAM" id="SSF161098">
    <property type="entry name" value="MetI-like"/>
    <property type="match status" value="1"/>
</dbReference>
<evidence type="ECO:0000256" key="6">
    <source>
        <dbReference type="ARBA" id="ARBA00023136"/>
    </source>
</evidence>
<feature type="transmembrane region" description="Helical" evidence="7">
    <location>
        <begin position="238"/>
        <end position="259"/>
    </location>
</feature>
<dbReference type="InterPro" id="IPR000515">
    <property type="entry name" value="MetI-like"/>
</dbReference>
<keyword evidence="3" id="KW-1003">Cell membrane</keyword>
<feature type="transmembrane region" description="Helical" evidence="7">
    <location>
        <begin position="105"/>
        <end position="127"/>
    </location>
</feature>
<sequence>MLRMIKKWMFWVVLLLAVFTLISSLLLTLITSFKTEADITSFPPKWIFTPTLEHYQNVFYGSGYPFGQFFLNSFLVSAGASLLTVLVCFPAAYAMVRFRVGIKRLFPFVVSLKLLPPIVFAIPYFVMFQFLGLLDTKPGLIWAATLMNIPLAIMLIVGFIQELPIEVEEAAIIDGCSSYAVMTKIVFPLIAPGVASSAILSFIFSWNEFLFVRILSDVKAMTVTVGSSLFIQAYGIRWGDIASAIVLSVLPPLLFTLFVQKYLVKGLSMGAVKG</sequence>
<dbReference type="EMBL" id="JAQAGZ010000002">
    <property type="protein sequence ID" value="MCZ8511558.1"/>
    <property type="molecule type" value="Genomic_DNA"/>
</dbReference>
<feature type="transmembrane region" description="Helical" evidence="7">
    <location>
        <begin position="69"/>
        <end position="93"/>
    </location>
</feature>
<dbReference type="PANTHER" id="PTHR32243">
    <property type="entry name" value="MALTOSE TRANSPORT SYSTEM PERMEASE-RELATED"/>
    <property type="match status" value="1"/>
</dbReference>
<evidence type="ECO:0000256" key="3">
    <source>
        <dbReference type="ARBA" id="ARBA00022475"/>
    </source>
</evidence>
<gene>
    <name evidence="9" type="ORF">O9H85_03735</name>
</gene>
<dbReference type="PROSITE" id="PS50928">
    <property type="entry name" value="ABC_TM1"/>
    <property type="match status" value="1"/>
</dbReference>
<evidence type="ECO:0000256" key="5">
    <source>
        <dbReference type="ARBA" id="ARBA00022989"/>
    </source>
</evidence>
<feature type="transmembrane region" description="Helical" evidence="7">
    <location>
        <begin position="139"/>
        <end position="160"/>
    </location>
</feature>
<comment type="similarity">
    <text evidence="7">Belongs to the binding-protein-dependent transport system permease family.</text>
</comment>
<keyword evidence="2 7" id="KW-0813">Transport</keyword>
<evidence type="ECO:0000313" key="10">
    <source>
        <dbReference type="Proteomes" id="UP001527882"/>
    </source>
</evidence>
<evidence type="ECO:0000256" key="2">
    <source>
        <dbReference type="ARBA" id="ARBA00022448"/>
    </source>
</evidence>
<protein>
    <submittedName>
        <fullName evidence="9">Carbohydrate ABC transporter permease</fullName>
    </submittedName>
</protein>
<accession>A0ABT4Q411</accession>
<feature type="transmembrane region" description="Helical" evidence="7">
    <location>
        <begin position="210"/>
        <end position="231"/>
    </location>
</feature>
<dbReference type="InterPro" id="IPR035906">
    <property type="entry name" value="MetI-like_sf"/>
</dbReference>
<keyword evidence="4 7" id="KW-0812">Transmembrane</keyword>
<dbReference type="Proteomes" id="UP001527882">
    <property type="component" value="Unassembled WGS sequence"/>
</dbReference>
<evidence type="ECO:0000313" key="9">
    <source>
        <dbReference type="EMBL" id="MCZ8511558.1"/>
    </source>
</evidence>
<comment type="caution">
    <text evidence="9">The sequence shown here is derived from an EMBL/GenBank/DDBJ whole genome shotgun (WGS) entry which is preliminary data.</text>
</comment>
<comment type="subcellular location">
    <subcellularLocation>
        <location evidence="1 7">Cell membrane</location>
        <topology evidence="1 7">Multi-pass membrane protein</topology>
    </subcellularLocation>
</comment>
<dbReference type="Pfam" id="PF00528">
    <property type="entry name" value="BPD_transp_1"/>
    <property type="match status" value="1"/>
</dbReference>
<keyword evidence="6 7" id="KW-0472">Membrane</keyword>
<keyword evidence="10" id="KW-1185">Reference proteome</keyword>
<evidence type="ECO:0000259" key="8">
    <source>
        <dbReference type="PROSITE" id="PS50928"/>
    </source>
</evidence>
<feature type="transmembrane region" description="Helical" evidence="7">
    <location>
        <begin position="181"/>
        <end position="204"/>
    </location>
</feature>
<proteinExistence type="inferred from homology"/>
<evidence type="ECO:0000256" key="7">
    <source>
        <dbReference type="RuleBase" id="RU363032"/>
    </source>
</evidence>
<feature type="domain" description="ABC transmembrane type-1" evidence="8">
    <location>
        <begin position="70"/>
        <end position="259"/>
    </location>
</feature>
<organism evidence="9 10">
    <name type="scientific">Paenibacillus gyeongsangnamensis</name>
    <dbReference type="NCBI Taxonomy" id="3388067"/>
    <lineage>
        <taxon>Bacteria</taxon>
        <taxon>Bacillati</taxon>
        <taxon>Bacillota</taxon>
        <taxon>Bacilli</taxon>
        <taxon>Bacillales</taxon>
        <taxon>Paenibacillaceae</taxon>
        <taxon>Paenibacillus</taxon>
    </lineage>
</organism>
<dbReference type="Gene3D" id="1.10.3720.10">
    <property type="entry name" value="MetI-like"/>
    <property type="match status" value="1"/>
</dbReference>
<dbReference type="CDD" id="cd06261">
    <property type="entry name" value="TM_PBP2"/>
    <property type="match status" value="1"/>
</dbReference>
<name>A0ABT4Q411_9BACL</name>